<feature type="chain" id="PRO_5045919206" evidence="1">
    <location>
        <begin position="30"/>
        <end position="232"/>
    </location>
</feature>
<accession>A0ABT8THF3</accession>
<evidence type="ECO:0000313" key="2">
    <source>
        <dbReference type="EMBL" id="MDO3383527.1"/>
    </source>
</evidence>
<protein>
    <submittedName>
        <fullName evidence="2">TorF family putative porin</fullName>
    </submittedName>
</protein>
<dbReference type="EMBL" id="JAULRT010000062">
    <property type="protein sequence ID" value="MDO3383527.1"/>
    <property type="molecule type" value="Genomic_DNA"/>
</dbReference>
<name>A0ABT8THF3_9GAMM</name>
<dbReference type="RefSeq" id="WP_302714350.1">
    <property type="nucleotide sequence ID" value="NZ_JAULRT010000062.1"/>
</dbReference>
<sequence>MKMMNKKVLASAVAASAIALSAMAPVANAAEVSASVGAANMYYWRGLDLGNGDAAISGDITVSAGGFYAGIWGSSGDAALGQEYDLYIGYGGEVGSFTYDVSLWNYNYPSASETTSWIDWENQQWVEETMDTSPDIGDLTEAVVSLGFGPVAVTYYHGLEDLDEYWYATVGATFDKFSVTYGLHEDDLAHVDLGYAFNDNLSFTIGQVVDDVDGGYDDDTKFIVSLSLPIEF</sequence>
<keyword evidence="1" id="KW-0732">Signal</keyword>
<comment type="caution">
    <text evidence="2">The sequence shown here is derived from an EMBL/GenBank/DDBJ whole genome shotgun (WGS) entry which is preliminary data.</text>
</comment>
<organism evidence="2 3">
    <name type="scientific">Gilvimarinus algae</name>
    <dbReference type="NCBI Taxonomy" id="3058037"/>
    <lineage>
        <taxon>Bacteria</taxon>
        <taxon>Pseudomonadati</taxon>
        <taxon>Pseudomonadota</taxon>
        <taxon>Gammaproteobacteria</taxon>
        <taxon>Cellvibrionales</taxon>
        <taxon>Cellvibrionaceae</taxon>
        <taxon>Gilvimarinus</taxon>
    </lineage>
</organism>
<evidence type="ECO:0000313" key="3">
    <source>
        <dbReference type="Proteomes" id="UP001168380"/>
    </source>
</evidence>
<gene>
    <name evidence="2" type="ORF">QWI16_15205</name>
</gene>
<keyword evidence="3" id="KW-1185">Reference proteome</keyword>
<reference evidence="2" key="1">
    <citation type="submission" date="2023-07" db="EMBL/GenBank/DDBJ databases">
        <title>Gilvimarinus algae sp. nov., isolated from the surface of Kelp.</title>
        <authorList>
            <person name="Sun Y.Y."/>
            <person name="Gong Y."/>
            <person name="Du Z.J."/>
        </authorList>
    </citation>
    <scope>NUCLEOTIDE SEQUENCE</scope>
    <source>
        <strain evidence="2">SDUM040014</strain>
    </source>
</reference>
<feature type="signal peptide" evidence="1">
    <location>
        <begin position="1"/>
        <end position="29"/>
    </location>
</feature>
<dbReference type="NCBIfam" id="TIGR02001">
    <property type="entry name" value="gcw_chp"/>
    <property type="match status" value="1"/>
</dbReference>
<dbReference type="Proteomes" id="UP001168380">
    <property type="component" value="Unassembled WGS sequence"/>
</dbReference>
<dbReference type="InterPro" id="IPR010239">
    <property type="entry name" value="CHP02001"/>
</dbReference>
<evidence type="ECO:0000256" key="1">
    <source>
        <dbReference type="SAM" id="SignalP"/>
    </source>
</evidence>
<dbReference type="Pfam" id="PF09694">
    <property type="entry name" value="Gcw_chp"/>
    <property type="match status" value="1"/>
</dbReference>
<proteinExistence type="predicted"/>